<keyword evidence="3" id="KW-1185">Reference proteome</keyword>
<evidence type="ECO:0000256" key="1">
    <source>
        <dbReference type="SAM" id="MobiDB-lite"/>
    </source>
</evidence>
<dbReference type="RefSeq" id="WP_252444736.1">
    <property type="nucleotide sequence ID" value="NZ_JAGSOV010000070.1"/>
</dbReference>
<proteinExistence type="predicted"/>
<dbReference type="Proteomes" id="UP001165283">
    <property type="component" value="Unassembled WGS sequence"/>
</dbReference>
<evidence type="ECO:0000313" key="3">
    <source>
        <dbReference type="Proteomes" id="UP001165283"/>
    </source>
</evidence>
<name>A0ABT1AAB7_9PSEU</name>
<gene>
    <name evidence="2" type="ORF">KDL28_32285</name>
</gene>
<feature type="compositionally biased region" description="Basic and acidic residues" evidence="1">
    <location>
        <begin position="102"/>
        <end position="123"/>
    </location>
</feature>
<feature type="region of interest" description="Disordered" evidence="1">
    <location>
        <begin position="47"/>
        <end position="123"/>
    </location>
</feature>
<protein>
    <recommendedName>
        <fullName evidence="4">SnoaL-like protein</fullName>
    </recommendedName>
</protein>
<evidence type="ECO:0000313" key="2">
    <source>
        <dbReference type="EMBL" id="MCO1659759.1"/>
    </source>
</evidence>
<evidence type="ECO:0008006" key="4">
    <source>
        <dbReference type="Google" id="ProtNLM"/>
    </source>
</evidence>
<sequence>MPDALAATYLVYLDALNDRRFRDLDDYVRDEFTDNDEVLTRRRYADMIAADTPSTDSRPGGSRPSGPASAARQSPHSSATDRRCAARRSPPALVDHAAGARGGDDGRADSGRPDQRRVRGAVE</sequence>
<accession>A0ABT1AAB7</accession>
<dbReference type="EMBL" id="JAGSOV010000070">
    <property type="protein sequence ID" value="MCO1659759.1"/>
    <property type="molecule type" value="Genomic_DNA"/>
</dbReference>
<comment type="caution">
    <text evidence="2">The sequence shown here is derived from an EMBL/GenBank/DDBJ whole genome shotgun (WGS) entry which is preliminary data.</text>
</comment>
<organism evidence="2 3">
    <name type="scientific">Pseudonocardia humida</name>
    <dbReference type="NCBI Taxonomy" id="2800819"/>
    <lineage>
        <taxon>Bacteria</taxon>
        <taxon>Bacillati</taxon>
        <taxon>Actinomycetota</taxon>
        <taxon>Actinomycetes</taxon>
        <taxon>Pseudonocardiales</taxon>
        <taxon>Pseudonocardiaceae</taxon>
        <taxon>Pseudonocardia</taxon>
    </lineage>
</organism>
<reference evidence="2" key="1">
    <citation type="submission" date="2021-04" db="EMBL/GenBank/DDBJ databases">
        <title>Pseudonocardia sp. nov., isolated from sandy soil of mangrove forest.</title>
        <authorList>
            <person name="Zan Z."/>
            <person name="Huang R."/>
            <person name="Liu W."/>
        </authorList>
    </citation>
    <scope>NUCLEOTIDE SEQUENCE</scope>
    <source>
        <strain evidence="2">S2-4</strain>
    </source>
</reference>